<dbReference type="RefSeq" id="WP_129303192.1">
    <property type="nucleotide sequence ID" value="NZ_JBCLUU010000002.1"/>
</dbReference>
<name>A0A4Q2AZE9_9LACO</name>
<dbReference type="OrthoDB" id="2195188at2"/>
<dbReference type="EMBL" id="QZFR01000007">
    <property type="protein sequence ID" value="RXV75230.1"/>
    <property type="molecule type" value="Genomic_DNA"/>
</dbReference>
<protein>
    <recommendedName>
        <fullName evidence="3">Phage protein</fullName>
    </recommendedName>
</protein>
<dbReference type="AlphaFoldDB" id="A0A4Q2AZE9"/>
<reference evidence="1 2" key="1">
    <citation type="submission" date="2018-09" db="EMBL/GenBank/DDBJ databases">
        <title>Murine metabolic-syndrome-specific gut microbial biobank.</title>
        <authorList>
            <person name="Liu C."/>
        </authorList>
    </citation>
    <scope>NUCLEOTIDE SEQUENCE [LARGE SCALE GENOMIC DNA]</scope>
    <source>
        <strain evidence="1 2">C-30</strain>
    </source>
</reference>
<dbReference type="Pfam" id="PF23857">
    <property type="entry name" value="Phage_TAC_19"/>
    <property type="match status" value="1"/>
</dbReference>
<sequence>MIKLKIRDKKGKFRTYTQPWVPTRYLLEAADYSLANYPEISDLILKTSEFIVKVMGDQFTVDDILDGVASDKWMDFANDFSSQLYGGDDPEIQPGKE</sequence>
<accession>A0A4Q2AZE9</accession>
<organism evidence="1 2">
    <name type="scientific">Ligilactobacillus murinus</name>
    <dbReference type="NCBI Taxonomy" id="1622"/>
    <lineage>
        <taxon>Bacteria</taxon>
        <taxon>Bacillati</taxon>
        <taxon>Bacillota</taxon>
        <taxon>Bacilli</taxon>
        <taxon>Lactobacillales</taxon>
        <taxon>Lactobacillaceae</taxon>
        <taxon>Ligilactobacillus</taxon>
    </lineage>
</organism>
<comment type="caution">
    <text evidence="1">The sequence shown here is derived from an EMBL/GenBank/DDBJ whole genome shotgun (WGS) entry which is preliminary data.</text>
</comment>
<evidence type="ECO:0008006" key="3">
    <source>
        <dbReference type="Google" id="ProtNLM"/>
    </source>
</evidence>
<evidence type="ECO:0000313" key="2">
    <source>
        <dbReference type="Proteomes" id="UP000289316"/>
    </source>
</evidence>
<dbReference type="NCBIfam" id="NF047360">
    <property type="entry name" value="tail_chap_PVL"/>
    <property type="match status" value="1"/>
</dbReference>
<proteinExistence type="predicted"/>
<dbReference type="Proteomes" id="UP000289316">
    <property type="component" value="Unassembled WGS sequence"/>
</dbReference>
<dbReference type="InterPro" id="IPR057006">
    <property type="entry name" value="Phage_TAC_19"/>
</dbReference>
<gene>
    <name evidence="1" type="ORF">D6C19_01950</name>
</gene>
<evidence type="ECO:0000313" key="1">
    <source>
        <dbReference type="EMBL" id="RXV75230.1"/>
    </source>
</evidence>